<keyword evidence="8" id="KW-1185">Reference proteome</keyword>
<dbReference type="GO" id="GO:0003677">
    <property type="term" value="F:DNA binding"/>
    <property type="evidence" value="ECO:0007669"/>
    <property type="project" value="UniProtKB-UniRule"/>
</dbReference>
<evidence type="ECO:0000256" key="2">
    <source>
        <dbReference type="ARBA" id="ARBA00023015"/>
    </source>
</evidence>
<accession>A0A1H9IGM7</accession>
<keyword evidence="3 5" id="KW-0238">DNA-binding</keyword>
<dbReference type="EMBL" id="FOGC01000006">
    <property type="protein sequence ID" value="SEQ73734.1"/>
    <property type="molecule type" value="Genomic_DNA"/>
</dbReference>
<dbReference type="STRING" id="988801.SAMN05216522_10640"/>
<dbReference type="Gene3D" id="1.10.357.10">
    <property type="entry name" value="Tetracycline Repressor, domain 2"/>
    <property type="match status" value="1"/>
</dbReference>
<dbReference type="PRINTS" id="PR00455">
    <property type="entry name" value="HTHTETR"/>
</dbReference>
<evidence type="ECO:0000256" key="3">
    <source>
        <dbReference type="ARBA" id="ARBA00023125"/>
    </source>
</evidence>
<feature type="DNA-binding region" description="H-T-H motif" evidence="5">
    <location>
        <begin position="33"/>
        <end position="52"/>
    </location>
</feature>
<dbReference type="InterPro" id="IPR001647">
    <property type="entry name" value="HTH_TetR"/>
</dbReference>
<dbReference type="PROSITE" id="PS50977">
    <property type="entry name" value="HTH_TETR_2"/>
    <property type="match status" value="1"/>
</dbReference>
<dbReference type="SUPFAM" id="SSF46689">
    <property type="entry name" value="Homeodomain-like"/>
    <property type="match status" value="1"/>
</dbReference>
<reference evidence="8" key="1">
    <citation type="submission" date="2016-10" db="EMBL/GenBank/DDBJ databases">
        <authorList>
            <person name="Varghese N."/>
            <person name="Submissions S."/>
        </authorList>
    </citation>
    <scope>NUCLEOTIDE SEQUENCE [LARGE SCALE GENOMIC DNA]</scope>
    <source>
        <strain evidence="8">8N4</strain>
    </source>
</reference>
<evidence type="ECO:0000259" key="6">
    <source>
        <dbReference type="PROSITE" id="PS50977"/>
    </source>
</evidence>
<dbReference type="FunFam" id="1.10.357.10:FF:000003">
    <property type="entry name" value="HTH-type transcriptional regulator AcrR"/>
    <property type="match status" value="1"/>
</dbReference>
<dbReference type="RefSeq" id="WP_092675528.1">
    <property type="nucleotide sequence ID" value="NZ_FOGC01000006.1"/>
</dbReference>
<keyword evidence="4" id="KW-0804">Transcription</keyword>
<keyword evidence="1" id="KW-0678">Repressor</keyword>
<organism evidence="7 8">
    <name type="scientific">Rosenbergiella nectarea</name>
    <dbReference type="NCBI Taxonomy" id="988801"/>
    <lineage>
        <taxon>Bacteria</taxon>
        <taxon>Pseudomonadati</taxon>
        <taxon>Pseudomonadota</taxon>
        <taxon>Gammaproteobacteria</taxon>
        <taxon>Enterobacterales</taxon>
        <taxon>Erwiniaceae</taxon>
        <taxon>Rosenbergiella</taxon>
    </lineage>
</organism>
<dbReference type="GO" id="GO:0045892">
    <property type="term" value="P:negative regulation of DNA-templated transcription"/>
    <property type="evidence" value="ECO:0007669"/>
    <property type="project" value="UniProtKB-ARBA"/>
</dbReference>
<dbReference type="Proteomes" id="UP000242515">
    <property type="component" value="Unassembled WGS sequence"/>
</dbReference>
<dbReference type="PANTHER" id="PTHR43479:SF11">
    <property type="entry name" value="ACREF_ENVCD OPERON REPRESSOR-RELATED"/>
    <property type="match status" value="1"/>
</dbReference>
<name>A0A1H9IGM7_9GAMM</name>
<dbReference type="Pfam" id="PF00440">
    <property type="entry name" value="TetR_N"/>
    <property type="match status" value="1"/>
</dbReference>
<evidence type="ECO:0000256" key="1">
    <source>
        <dbReference type="ARBA" id="ARBA00022491"/>
    </source>
</evidence>
<evidence type="ECO:0000313" key="8">
    <source>
        <dbReference type="Proteomes" id="UP000242515"/>
    </source>
</evidence>
<dbReference type="InterPro" id="IPR036271">
    <property type="entry name" value="Tet_transcr_reg_TetR-rel_C_sf"/>
</dbReference>
<dbReference type="GO" id="GO:0009410">
    <property type="term" value="P:response to xenobiotic stimulus"/>
    <property type="evidence" value="ECO:0007669"/>
    <property type="project" value="UniProtKB-ARBA"/>
</dbReference>
<gene>
    <name evidence="7" type="ORF">SAMN05216522_10640</name>
</gene>
<evidence type="ECO:0000256" key="4">
    <source>
        <dbReference type="ARBA" id="ARBA00023163"/>
    </source>
</evidence>
<proteinExistence type="predicted"/>
<evidence type="ECO:0000313" key="7">
    <source>
        <dbReference type="EMBL" id="SEQ73734.1"/>
    </source>
</evidence>
<dbReference type="GO" id="GO:0003700">
    <property type="term" value="F:DNA-binding transcription factor activity"/>
    <property type="evidence" value="ECO:0007669"/>
    <property type="project" value="UniProtKB-ARBA"/>
</dbReference>
<sequence>MARKTKAQAQETKSLLIEAAIDCFASRGVSATSLSEIAEHAGMTRGAIYWHFKNKTELFKEIWVSSDQEIDRQHLEFASLYPKDPLGQLKHFLISFLQSLVVDERRRKIMEIIYHKCEFVGEMQSMNQLDQKIILEDYPKITENLSLCIDAQQLPSTLDTQRSAVVCRAYITGIIENWLFSPGSFDMQALAPTLVQTMIDLLQYSPSLRRTAYSEPADKFS</sequence>
<dbReference type="SUPFAM" id="SSF48498">
    <property type="entry name" value="Tetracyclin repressor-like, C-terminal domain"/>
    <property type="match status" value="1"/>
</dbReference>
<dbReference type="PANTHER" id="PTHR43479">
    <property type="entry name" value="ACREF/ENVCD OPERON REPRESSOR-RELATED"/>
    <property type="match status" value="1"/>
</dbReference>
<dbReference type="Pfam" id="PF08361">
    <property type="entry name" value="TetR_C_2"/>
    <property type="match status" value="1"/>
</dbReference>
<dbReference type="AlphaFoldDB" id="A0A1H9IGM7"/>
<evidence type="ECO:0000256" key="5">
    <source>
        <dbReference type="PROSITE-ProRule" id="PRU00335"/>
    </source>
</evidence>
<dbReference type="InterPro" id="IPR009057">
    <property type="entry name" value="Homeodomain-like_sf"/>
</dbReference>
<dbReference type="InterPro" id="IPR050624">
    <property type="entry name" value="HTH-type_Tx_Regulator"/>
</dbReference>
<feature type="domain" description="HTH tetR-type" evidence="6">
    <location>
        <begin position="10"/>
        <end position="70"/>
    </location>
</feature>
<dbReference type="InterPro" id="IPR013572">
    <property type="entry name" value="Tscrpt_reg_MAATS_C"/>
</dbReference>
<protein>
    <submittedName>
        <fullName evidence="7">Transcriptional regulator, TetR family</fullName>
    </submittedName>
</protein>
<keyword evidence="2" id="KW-0805">Transcription regulation</keyword>
<dbReference type="NCBIfam" id="NF007949">
    <property type="entry name" value="PRK10668.1"/>
    <property type="match status" value="1"/>
</dbReference>
<dbReference type="OrthoDB" id="5816932at2"/>